<dbReference type="FunFam" id="3.30.1510.10:FF:000001">
    <property type="entry name" value="Formate--tetrahydrofolate ligase"/>
    <property type="match status" value="1"/>
</dbReference>
<gene>
    <name evidence="8" type="primary">fhs</name>
    <name evidence="10" type="ORF">D0544_02910</name>
</gene>
<dbReference type="CDD" id="cd00477">
    <property type="entry name" value="FTHFS"/>
    <property type="match status" value="1"/>
</dbReference>
<dbReference type="GO" id="GO:0004329">
    <property type="term" value="F:formate-tetrahydrofolate ligase activity"/>
    <property type="evidence" value="ECO:0007669"/>
    <property type="project" value="UniProtKB-UniRule"/>
</dbReference>
<feature type="binding site" evidence="8">
    <location>
        <begin position="66"/>
        <end position="73"/>
    </location>
    <ligand>
        <name>ATP</name>
        <dbReference type="ChEBI" id="CHEBI:30616"/>
    </ligand>
</feature>
<dbReference type="NCBIfam" id="NF010030">
    <property type="entry name" value="PRK13505.1"/>
    <property type="match status" value="1"/>
</dbReference>
<evidence type="ECO:0000256" key="2">
    <source>
        <dbReference type="ARBA" id="ARBA00022563"/>
    </source>
</evidence>
<dbReference type="InterPro" id="IPR000559">
    <property type="entry name" value="Formate_THF_ligase"/>
</dbReference>
<evidence type="ECO:0000256" key="4">
    <source>
        <dbReference type="ARBA" id="ARBA00022741"/>
    </source>
</evidence>
<dbReference type="GO" id="GO:0035999">
    <property type="term" value="P:tetrahydrofolate interconversion"/>
    <property type="evidence" value="ECO:0007669"/>
    <property type="project" value="UniProtKB-UniRule"/>
</dbReference>
<feature type="region of interest" description="Disordered" evidence="9">
    <location>
        <begin position="536"/>
        <end position="556"/>
    </location>
</feature>
<organism evidence="10 11">
    <name type="scientific">Aestuariirhabdus litorea</name>
    <dbReference type="NCBI Taxonomy" id="2528527"/>
    <lineage>
        <taxon>Bacteria</taxon>
        <taxon>Pseudomonadati</taxon>
        <taxon>Pseudomonadota</taxon>
        <taxon>Gammaproteobacteria</taxon>
        <taxon>Oceanospirillales</taxon>
        <taxon>Aestuariirhabdaceae</taxon>
        <taxon>Aestuariirhabdus</taxon>
    </lineage>
</organism>
<evidence type="ECO:0000313" key="10">
    <source>
        <dbReference type="EMBL" id="RRJ84088.1"/>
    </source>
</evidence>
<name>A0A3P3VQ62_9GAMM</name>
<dbReference type="InterPro" id="IPR020628">
    <property type="entry name" value="Formate_THF_ligase_CS"/>
</dbReference>
<evidence type="ECO:0000256" key="9">
    <source>
        <dbReference type="SAM" id="MobiDB-lite"/>
    </source>
</evidence>
<keyword evidence="2 8" id="KW-0554">One-carbon metabolism</keyword>
<dbReference type="EC" id="6.3.4.3" evidence="8"/>
<comment type="caution">
    <text evidence="10">The sequence shown here is derived from an EMBL/GenBank/DDBJ whole genome shotgun (WGS) entry which is preliminary data.</text>
</comment>
<proteinExistence type="inferred from homology"/>
<evidence type="ECO:0000313" key="11">
    <source>
        <dbReference type="Proteomes" id="UP000280792"/>
    </source>
</evidence>
<keyword evidence="5 8" id="KW-0067">ATP-binding</keyword>
<reference evidence="10 11" key="1">
    <citation type="submission" date="2018-08" db="EMBL/GenBank/DDBJ databases">
        <authorList>
            <person name="Khan S.A."/>
        </authorList>
    </citation>
    <scope>NUCLEOTIDE SEQUENCE [LARGE SCALE GENOMIC DNA]</scope>
    <source>
        <strain evidence="10 11">GTF-13</strain>
    </source>
</reference>
<keyword evidence="11" id="KW-1185">Reference proteome</keyword>
<keyword evidence="3 8" id="KW-0436">Ligase</keyword>
<dbReference type="SUPFAM" id="SSF52540">
    <property type="entry name" value="P-loop containing nucleoside triphosphate hydrolases"/>
    <property type="match status" value="1"/>
</dbReference>
<accession>A0A3P3VQ62</accession>
<dbReference type="AlphaFoldDB" id="A0A3P3VQ62"/>
<dbReference type="GO" id="GO:0005524">
    <property type="term" value="F:ATP binding"/>
    <property type="evidence" value="ECO:0007669"/>
    <property type="project" value="UniProtKB-UniRule"/>
</dbReference>
<comment type="pathway">
    <text evidence="1 8">One-carbon metabolism; tetrahydrofolate interconversion.</text>
</comment>
<dbReference type="InterPro" id="IPR027417">
    <property type="entry name" value="P-loop_NTPase"/>
</dbReference>
<comment type="catalytic activity">
    <reaction evidence="6 8">
        <text>(6S)-5,6,7,8-tetrahydrofolate + formate + ATP = (6R)-10-formyltetrahydrofolate + ADP + phosphate</text>
        <dbReference type="Rhea" id="RHEA:20221"/>
        <dbReference type="ChEBI" id="CHEBI:15740"/>
        <dbReference type="ChEBI" id="CHEBI:30616"/>
        <dbReference type="ChEBI" id="CHEBI:43474"/>
        <dbReference type="ChEBI" id="CHEBI:57453"/>
        <dbReference type="ChEBI" id="CHEBI:195366"/>
        <dbReference type="ChEBI" id="CHEBI:456216"/>
        <dbReference type="EC" id="6.3.4.3"/>
    </reaction>
</comment>
<protein>
    <recommendedName>
        <fullName evidence="8">Formate--tetrahydrofolate ligase</fullName>
        <ecNumber evidence="8">6.3.4.3</ecNumber>
    </recommendedName>
    <alternativeName>
        <fullName evidence="8">Formyltetrahydrofolate synthetase</fullName>
        <shortName evidence="8">FHS</shortName>
        <shortName evidence="8">FTHFS</shortName>
    </alternativeName>
</protein>
<dbReference type="Gene3D" id="3.10.410.10">
    <property type="entry name" value="Formyltetrahydrofolate synthetase, domain 3"/>
    <property type="match status" value="1"/>
</dbReference>
<dbReference type="Gene3D" id="3.30.1510.10">
    <property type="entry name" value="Domain 2, N(10)-formyltetrahydrofolate synthetase"/>
    <property type="match status" value="1"/>
</dbReference>
<dbReference type="UniPathway" id="UPA00193"/>
<sequence length="556" mass="60088">MPSDIEIAKTFSARPIDEIADALQIDPAHRMHYGRDICKVSLNALKSPRPRSGRSHLVLVSATTPTASGEGKTTTTIGLGQAFTQLGESVCLALREPSLGPCLGMKGGATGGGYSQIMPADRINLHFTGDFHAITSANNLLSASIDNHIFHGNTLGIDPRQIVWRRVMDMNDRSLRHIVVGLGGKGQGIPREGGFDITAASEVMAMLCLASSAEDLQERLDRTLVAYNYGGEPIYARDLKITGAMMALLRDALHPNLVQSFEGTPALVHGGPFANIAHGCNSLVATRMAMHYADWAITEAGFGFDLGAEKFFDIKCRLGELDPDAVVLVTTVRALKMHGGKAKTELASEDVEALELGLENLDKHIESVQHFNKVPVVAINRFASDTEAELELIKQRCEQHGVSCAVTSHHADGGKGALDLARLVMESVEKNRPFIPLYDLEMPILGKIRAVCRQMYGAHDIAFTKQAEKDLRQIEALGLSELPICIAKAPSSLSDDPLLHGRPRDFEVTIRNLHVNSGAGFIVVLTGDIMRMPGLPKSPAAERMHLNPEGGIEGLE</sequence>
<evidence type="ECO:0000256" key="1">
    <source>
        <dbReference type="ARBA" id="ARBA00004777"/>
    </source>
</evidence>
<dbReference type="EMBL" id="QWEZ01000001">
    <property type="protein sequence ID" value="RRJ84088.1"/>
    <property type="molecule type" value="Genomic_DNA"/>
</dbReference>
<dbReference type="HAMAP" id="MF_01543">
    <property type="entry name" value="FTHFS"/>
    <property type="match status" value="1"/>
</dbReference>
<evidence type="ECO:0000256" key="8">
    <source>
        <dbReference type="HAMAP-Rule" id="MF_01543"/>
    </source>
</evidence>
<keyword evidence="4 8" id="KW-0547">Nucleotide-binding</keyword>
<reference evidence="10 11" key="2">
    <citation type="submission" date="2018-12" db="EMBL/GenBank/DDBJ databases">
        <title>Simiduia agarivorans gen. nov., sp. nov., a marine, agarolytic bacterium isolated from shallow coastal water from Keelung, Taiwan.</title>
        <authorList>
            <person name="Shieh W.Y."/>
        </authorList>
    </citation>
    <scope>NUCLEOTIDE SEQUENCE [LARGE SCALE GENOMIC DNA]</scope>
    <source>
        <strain evidence="10 11">GTF-13</strain>
    </source>
</reference>
<dbReference type="RefSeq" id="WP_125014514.1">
    <property type="nucleotide sequence ID" value="NZ_QWEZ01000001.1"/>
</dbReference>
<dbReference type="Proteomes" id="UP000280792">
    <property type="component" value="Unassembled WGS sequence"/>
</dbReference>
<comment type="similarity">
    <text evidence="7 8">Belongs to the formate--tetrahydrofolate ligase family.</text>
</comment>
<evidence type="ECO:0000256" key="7">
    <source>
        <dbReference type="ARBA" id="ARBA00061363"/>
    </source>
</evidence>
<evidence type="ECO:0000256" key="6">
    <source>
        <dbReference type="ARBA" id="ARBA00049033"/>
    </source>
</evidence>
<evidence type="ECO:0000256" key="5">
    <source>
        <dbReference type="ARBA" id="ARBA00022840"/>
    </source>
</evidence>
<dbReference type="Pfam" id="PF01268">
    <property type="entry name" value="FTHFS"/>
    <property type="match status" value="1"/>
</dbReference>
<dbReference type="PROSITE" id="PS00721">
    <property type="entry name" value="FTHFS_1"/>
    <property type="match status" value="1"/>
</dbReference>
<dbReference type="Gene3D" id="3.40.50.300">
    <property type="entry name" value="P-loop containing nucleotide triphosphate hydrolases"/>
    <property type="match status" value="1"/>
</dbReference>
<evidence type="ECO:0000256" key="3">
    <source>
        <dbReference type="ARBA" id="ARBA00022598"/>
    </source>
</evidence>